<sequence length="151" mass="16213">MYIADTSIFAILKIDKKGVLSTIVTGLESPRGITLDSKGNIYVTDLYVIHKITPGQQPSPYKSTQPDTSMKPTQPDTSMNPTPGISSKPTPGISTKPTPGISSNPTPGLSLKPAQSMNVPTPKNSERVSEALSVVSGWLFTFIIFISVFQF</sequence>
<dbReference type="InParanoid" id="D2W0K4"/>
<dbReference type="InterPro" id="IPR011042">
    <property type="entry name" value="6-blade_b-propeller_TolB-like"/>
</dbReference>
<accession>D2W0K4</accession>
<dbReference type="GeneID" id="8853694"/>
<evidence type="ECO:0000256" key="2">
    <source>
        <dbReference type="SAM" id="Phobius"/>
    </source>
</evidence>
<dbReference type="KEGG" id="ngr:NAEGRDRAFT_74890"/>
<keyword evidence="2" id="KW-1133">Transmembrane helix</keyword>
<dbReference type="Gene3D" id="2.120.10.30">
    <property type="entry name" value="TolB, C-terminal domain"/>
    <property type="match status" value="1"/>
</dbReference>
<keyword evidence="2" id="KW-0812">Transmembrane</keyword>
<dbReference type="Proteomes" id="UP000006671">
    <property type="component" value="Unassembled WGS sequence"/>
</dbReference>
<dbReference type="AlphaFoldDB" id="D2W0K4"/>
<name>D2W0K4_NAEGR</name>
<reference evidence="3 4" key="1">
    <citation type="journal article" date="2010" name="Cell">
        <title>The genome of Naegleria gruberi illuminates early eukaryotic versatility.</title>
        <authorList>
            <person name="Fritz-Laylin L.K."/>
            <person name="Prochnik S.E."/>
            <person name="Ginger M.L."/>
            <person name="Dacks J.B."/>
            <person name="Carpenter M.L."/>
            <person name="Field M.C."/>
            <person name="Kuo A."/>
            <person name="Paredez A."/>
            <person name="Chapman J."/>
            <person name="Pham J."/>
            <person name="Shu S."/>
            <person name="Neupane R."/>
            <person name="Cipriano M."/>
            <person name="Mancuso J."/>
            <person name="Tu H."/>
            <person name="Salamov A."/>
            <person name="Lindquist E."/>
            <person name="Shapiro H."/>
            <person name="Lucas S."/>
            <person name="Grigoriev I.V."/>
            <person name="Cande W.Z."/>
            <person name="Fulton C."/>
            <person name="Rokhsar D.S."/>
            <person name="Dawson S.C."/>
        </authorList>
    </citation>
    <scope>NUCLEOTIDE SEQUENCE [LARGE SCALE GENOMIC DNA]</scope>
    <source>
        <strain evidence="3 4">NEG-M</strain>
    </source>
</reference>
<dbReference type="EMBL" id="GG738919">
    <property type="protein sequence ID" value="EFC37303.1"/>
    <property type="molecule type" value="Genomic_DNA"/>
</dbReference>
<evidence type="ECO:0000313" key="4">
    <source>
        <dbReference type="Proteomes" id="UP000006671"/>
    </source>
</evidence>
<dbReference type="VEuPathDB" id="AmoebaDB:NAEGRDRAFT_74890"/>
<proteinExistence type="predicted"/>
<dbReference type="RefSeq" id="XP_002670047.1">
    <property type="nucleotide sequence ID" value="XM_002670001.1"/>
</dbReference>
<feature type="compositionally biased region" description="Polar residues" evidence="1">
    <location>
        <begin position="54"/>
        <end position="123"/>
    </location>
</feature>
<dbReference type="SUPFAM" id="SSF63829">
    <property type="entry name" value="Calcium-dependent phosphotriesterase"/>
    <property type="match status" value="1"/>
</dbReference>
<keyword evidence="2" id="KW-0472">Membrane</keyword>
<feature type="transmembrane region" description="Helical" evidence="2">
    <location>
        <begin position="131"/>
        <end position="149"/>
    </location>
</feature>
<gene>
    <name evidence="3" type="ORF">NAEGRDRAFT_74890</name>
</gene>
<evidence type="ECO:0000313" key="3">
    <source>
        <dbReference type="EMBL" id="EFC37303.1"/>
    </source>
</evidence>
<keyword evidence="4" id="KW-1185">Reference proteome</keyword>
<feature type="region of interest" description="Disordered" evidence="1">
    <location>
        <begin position="53"/>
        <end position="123"/>
    </location>
</feature>
<protein>
    <submittedName>
        <fullName evidence="3">Predicted protein</fullName>
    </submittedName>
</protein>
<evidence type="ECO:0000256" key="1">
    <source>
        <dbReference type="SAM" id="MobiDB-lite"/>
    </source>
</evidence>
<organism evidence="4">
    <name type="scientific">Naegleria gruberi</name>
    <name type="common">Amoeba</name>
    <dbReference type="NCBI Taxonomy" id="5762"/>
    <lineage>
        <taxon>Eukaryota</taxon>
        <taxon>Discoba</taxon>
        <taxon>Heterolobosea</taxon>
        <taxon>Tetramitia</taxon>
        <taxon>Eutetramitia</taxon>
        <taxon>Vahlkampfiidae</taxon>
        <taxon>Naegleria</taxon>
    </lineage>
</organism>